<name>Q5AZ06_EMENI</name>
<sequence length="155" mass="18065">MSFKRVHEGRFNKVIFAVFLEDHGKVITLLHIKDRGTLGLGKCLQELDPEHHEPDWQLERILIFCQVYFIFLFKAMISLLYAPTRAQYMDILEQLLGKQTHQKLYAFSRKHLPILKAVTRSPSLAQIASQNYRNQQASHEQHILDLLQSFSTVSC</sequence>
<accession>C8V053</accession>
<dbReference type="Proteomes" id="UP000000560">
    <property type="component" value="Chromosome I"/>
</dbReference>
<evidence type="ECO:0000313" key="3">
    <source>
        <dbReference type="Proteomes" id="UP000000560"/>
    </source>
</evidence>
<reference evidence="3" key="1">
    <citation type="journal article" date="2005" name="Nature">
        <title>Sequencing of Aspergillus nidulans and comparative analysis with A. fumigatus and A. oryzae.</title>
        <authorList>
            <person name="Galagan J.E."/>
            <person name="Calvo S.E."/>
            <person name="Cuomo C."/>
            <person name="Ma L.J."/>
            <person name="Wortman J.R."/>
            <person name="Batzoglou S."/>
            <person name="Lee S.I."/>
            <person name="Basturkmen M."/>
            <person name="Spevak C.C."/>
            <person name="Clutterbuck J."/>
            <person name="Kapitonov V."/>
            <person name="Jurka J."/>
            <person name="Scazzocchio C."/>
            <person name="Farman M."/>
            <person name="Butler J."/>
            <person name="Purcell S."/>
            <person name="Harris S."/>
            <person name="Braus G.H."/>
            <person name="Draht O."/>
            <person name="Busch S."/>
            <person name="D'Enfert C."/>
            <person name="Bouchier C."/>
            <person name="Goldman G.H."/>
            <person name="Bell-Pedersen D."/>
            <person name="Griffiths-Jones S."/>
            <person name="Doonan J.H."/>
            <person name="Yu J."/>
            <person name="Vienken K."/>
            <person name="Pain A."/>
            <person name="Freitag M."/>
            <person name="Selker E.U."/>
            <person name="Archer D.B."/>
            <person name="Penalva M.A."/>
            <person name="Oakley B.R."/>
            <person name="Momany M."/>
            <person name="Tanaka T."/>
            <person name="Kumagai T."/>
            <person name="Asai K."/>
            <person name="Machida M."/>
            <person name="Nierman W.C."/>
            <person name="Denning D.W."/>
            <person name="Caddick M."/>
            <person name="Hynes M."/>
            <person name="Paoletti M."/>
            <person name="Fischer R."/>
            <person name="Miller B."/>
            <person name="Dyer P."/>
            <person name="Sachs M.S."/>
            <person name="Osmani S.A."/>
            <person name="Birren B.W."/>
        </authorList>
    </citation>
    <scope>NUCLEOTIDE SEQUENCE [LARGE SCALE GENOMIC DNA]</scope>
    <source>
        <strain evidence="3">FGSC A4 / ATCC 38163 / CBS 112.46 / NRRL 194 / M139</strain>
    </source>
</reference>
<dbReference type="RefSeq" id="XP_664078.1">
    <property type="nucleotide sequence ID" value="XM_658986.1"/>
</dbReference>
<dbReference type="InParanoid" id="Q5AZ06"/>
<dbReference type="AlphaFoldDB" id="Q5AZ06"/>
<keyword evidence="1" id="KW-0812">Transmembrane</keyword>
<dbReference type="EMBL" id="BN001301">
    <property type="protein sequence ID" value="CBF69388.1"/>
    <property type="molecule type" value="Genomic_DNA"/>
</dbReference>
<dbReference type="KEGG" id="ani:ANIA_06474"/>
<evidence type="ECO:0000256" key="1">
    <source>
        <dbReference type="SAM" id="Phobius"/>
    </source>
</evidence>
<keyword evidence="3" id="KW-1185">Reference proteome</keyword>
<organism evidence="2 3">
    <name type="scientific">Emericella nidulans (strain FGSC A4 / ATCC 38163 / CBS 112.46 / NRRL 194 / M139)</name>
    <name type="common">Aspergillus nidulans</name>
    <dbReference type="NCBI Taxonomy" id="227321"/>
    <lineage>
        <taxon>Eukaryota</taxon>
        <taxon>Fungi</taxon>
        <taxon>Dikarya</taxon>
        <taxon>Ascomycota</taxon>
        <taxon>Pezizomycotina</taxon>
        <taxon>Eurotiomycetes</taxon>
        <taxon>Eurotiomycetidae</taxon>
        <taxon>Eurotiales</taxon>
        <taxon>Aspergillaceae</taxon>
        <taxon>Aspergillus</taxon>
        <taxon>Aspergillus subgen. Nidulantes</taxon>
    </lineage>
</organism>
<protein>
    <submittedName>
        <fullName evidence="2">Uncharacterized protein</fullName>
    </submittedName>
</protein>
<keyword evidence="1" id="KW-1133">Transmembrane helix</keyword>
<gene>
    <name evidence="2" type="ORF">ANIA_06474</name>
</gene>
<keyword evidence="1" id="KW-0472">Membrane</keyword>
<accession>Q5AZ06</accession>
<dbReference type="HOGENOM" id="CLU_1695443_0_0_1"/>
<feature type="transmembrane region" description="Helical" evidence="1">
    <location>
        <begin position="61"/>
        <end position="82"/>
    </location>
</feature>
<reference evidence="3" key="2">
    <citation type="journal article" date="2009" name="Fungal Genet. Biol.">
        <title>The 2008 update of the Aspergillus nidulans genome annotation: a community effort.</title>
        <authorList>
            <person name="Wortman J.R."/>
            <person name="Gilsenan J.M."/>
            <person name="Joardar V."/>
            <person name="Deegan J."/>
            <person name="Clutterbuck J."/>
            <person name="Andersen M.R."/>
            <person name="Archer D."/>
            <person name="Bencina M."/>
            <person name="Braus G."/>
            <person name="Coutinho P."/>
            <person name="von Dohren H."/>
            <person name="Doonan J."/>
            <person name="Driessen A.J."/>
            <person name="Durek P."/>
            <person name="Espeso E."/>
            <person name="Fekete E."/>
            <person name="Flipphi M."/>
            <person name="Estrada C.G."/>
            <person name="Geysens S."/>
            <person name="Goldman G."/>
            <person name="de Groot P.W."/>
            <person name="Hansen K."/>
            <person name="Harris S.D."/>
            <person name="Heinekamp T."/>
            <person name="Helmstaedt K."/>
            <person name="Henrissat B."/>
            <person name="Hofmann G."/>
            <person name="Homan T."/>
            <person name="Horio T."/>
            <person name="Horiuchi H."/>
            <person name="James S."/>
            <person name="Jones M."/>
            <person name="Karaffa L."/>
            <person name="Karanyi Z."/>
            <person name="Kato M."/>
            <person name="Keller N."/>
            <person name="Kelly D.E."/>
            <person name="Kiel J.A."/>
            <person name="Kim J.M."/>
            <person name="van der Klei I.J."/>
            <person name="Klis F.M."/>
            <person name="Kovalchuk A."/>
            <person name="Krasevec N."/>
            <person name="Kubicek C.P."/>
            <person name="Liu B."/>
            <person name="Maccabe A."/>
            <person name="Meyer V."/>
            <person name="Mirabito P."/>
            <person name="Miskei M."/>
            <person name="Mos M."/>
            <person name="Mullins J."/>
            <person name="Nelson D.R."/>
            <person name="Nielsen J."/>
            <person name="Oakley B.R."/>
            <person name="Osmani S.A."/>
            <person name="Pakula T."/>
            <person name="Paszewski A."/>
            <person name="Paulsen I."/>
            <person name="Pilsyk S."/>
            <person name="Pocsi I."/>
            <person name="Punt P.J."/>
            <person name="Ram A.F."/>
            <person name="Ren Q."/>
            <person name="Robellet X."/>
            <person name="Robson G."/>
            <person name="Seiboth B."/>
            <person name="van Solingen P."/>
            <person name="Specht T."/>
            <person name="Sun J."/>
            <person name="Taheri-Talesh N."/>
            <person name="Takeshita N."/>
            <person name="Ussery D."/>
            <person name="vanKuyk P.A."/>
            <person name="Visser H."/>
            <person name="van de Vondervoort P.J."/>
            <person name="de Vries R.P."/>
            <person name="Walton J."/>
            <person name="Xiang X."/>
            <person name="Xiong Y."/>
            <person name="Zeng A.P."/>
            <person name="Brandt B.W."/>
            <person name="Cornell M.J."/>
            <person name="van den Hondel C.A."/>
            <person name="Visser J."/>
            <person name="Oliver S.G."/>
            <person name="Turner G."/>
        </authorList>
    </citation>
    <scope>GENOME REANNOTATION</scope>
    <source>
        <strain evidence="3">FGSC A4 / ATCC 38163 / CBS 112.46 / NRRL 194 / M139</strain>
    </source>
</reference>
<dbReference type="GeneID" id="2871371"/>
<proteinExistence type="predicted"/>
<evidence type="ECO:0000313" key="2">
    <source>
        <dbReference type="EMBL" id="CBF69388.1"/>
    </source>
</evidence>